<dbReference type="InterPro" id="IPR003094">
    <property type="entry name" value="6Pfruct_kin"/>
</dbReference>
<dbReference type="GO" id="GO:0004331">
    <property type="term" value="F:fructose-2,6-bisphosphate 2-phosphatase activity"/>
    <property type="evidence" value="ECO:0007669"/>
    <property type="project" value="TreeGrafter"/>
</dbReference>
<comment type="caution">
    <text evidence="5">The sequence shown here is derived from an EMBL/GenBank/DDBJ whole genome shotgun (WGS) entry which is preliminary data.</text>
</comment>
<dbReference type="CDD" id="cd07067">
    <property type="entry name" value="HP_PGM_like"/>
    <property type="match status" value="1"/>
</dbReference>
<keyword evidence="6" id="KW-1185">Reference proteome</keyword>
<dbReference type="GO" id="GO:0006003">
    <property type="term" value="P:fructose 2,6-bisphosphate metabolic process"/>
    <property type="evidence" value="ECO:0007669"/>
    <property type="project" value="InterPro"/>
</dbReference>
<dbReference type="SUPFAM" id="SSF52540">
    <property type="entry name" value="P-loop containing nucleoside triphosphate hydrolases"/>
    <property type="match status" value="1"/>
</dbReference>
<dbReference type="Proteomes" id="UP000033140">
    <property type="component" value="Unassembled WGS sequence"/>
</dbReference>
<dbReference type="InterPro" id="IPR013079">
    <property type="entry name" value="6Phosfructo_kin"/>
</dbReference>
<dbReference type="InterPro" id="IPR029033">
    <property type="entry name" value="His_PPase_superfam"/>
</dbReference>
<accession>A0A0E9NFX0</accession>
<feature type="domain" description="6-phosphofructo-2-kinase" evidence="4">
    <location>
        <begin position="95"/>
        <end position="311"/>
    </location>
</feature>
<dbReference type="SMART" id="SM00855">
    <property type="entry name" value="PGAM"/>
    <property type="match status" value="1"/>
</dbReference>
<evidence type="ECO:0000256" key="3">
    <source>
        <dbReference type="SAM" id="MobiDB-lite"/>
    </source>
</evidence>
<evidence type="ECO:0000256" key="1">
    <source>
        <dbReference type="ARBA" id="ARBA00022741"/>
    </source>
</evidence>
<dbReference type="GO" id="GO:0006000">
    <property type="term" value="P:fructose metabolic process"/>
    <property type="evidence" value="ECO:0007669"/>
    <property type="project" value="InterPro"/>
</dbReference>
<dbReference type="STRING" id="698492.A0A0E9NFX0"/>
<dbReference type="EMBL" id="BACD03000016">
    <property type="protein sequence ID" value="GAO48708.1"/>
    <property type="molecule type" value="Genomic_DNA"/>
</dbReference>
<dbReference type="InterPro" id="IPR027417">
    <property type="entry name" value="P-loop_NTPase"/>
</dbReference>
<name>A0A0E9NFX0_SAICN</name>
<dbReference type="Gene3D" id="3.40.50.1240">
    <property type="entry name" value="Phosphoglycerate mutase-like"/>
    <property type="match status" value="1"/>
</dbReference>
<gene>
    <name evidence="5" type="ORF">G7K_2878-t1</name>
</gene>
<dbReference type="Pfam" id="PF01591">
    <property type="entry name" value="6PF2K"/>
    <property type="match status" value="1"/>
</dbReference>
<dbReference type="GO" id="GO:0005829">
    <property type="term" value="C:cytosol"/>
    <property type="evidence" value="ECO:0007669"/>
    <property type="project" value="TreeGrafter"/>
</dbReference>
<dbReference type="SUPFAM" id="SSF53254">
    <property type="entry name" value="Phosphoglycerate mutase-like"/>
    <property type="match status" value="1"/>
</dbReference>
<dbReference type="OMA" id="VKTHVFH"/>
<feature type="region of interest" description="Disordered" evidence="3">
    <location>
        <begin position="32"/>
        <end position="66"/>
    </location>
</feature>
<organism evidence="5 6">
    <name type="scientific">Saitoella complicata (strain BCRC 22490 / CBS 7301 / JCM 7358 / NBRC 10748 / NRRL Y-17804)</name>
    <dbReference type="NCBI Taxonomy" id="698492"/>
    <lineage>
        <taxon>Eukaryota</taxon>
        <taxon>Fungi</taxon>
        <taxon>Dikarya</taxon>
        <taxon>Ascomycota</taxon>
        <taxon>Taphrinomycotina</taxon>
        <taxon>Taphrinomycotina incertae sedis</taxon>
        <taxon>Saitoella</taxon>
    </lineage>
</organism>
<proteinExistence type="predicted"/>
<sequence length="521" mass="59864">MYETPSTQRDKVSHTLTQRSCDMVHSKPEVFPVANTGSPKFVPQMDQQQQPEKLGSSGPGRKGSLTLDVLESNNYHRMETHVGQSPAQLYLTESGRLFHAGKIAIVFVGLPARGKTHLAVSLARYLNWLGVNTRTFHLGDYRRAFVADKDLPEDYWILDASEPTKELRAKILENCRDDLIRWYDEEKGQVAIYDAVNPIASKRRELKDMFARHDIQTLYIESFCDDPKIIEANVHSVKISSPDYVGWDPREAVKDYLRRIDAKIPHFESIEDRDLDYVKVINVGEKIIVNNARFGYLSSRIVFYLTNLHIKRRVFYLARAGNSIDEGSYRLDSELDDEGRSYAESLTRTVLKRRESELKQRREKGDMSPENSLIVWTSTRARTVQTASGFKEAGFTVRERPQLSQRNPGVCEGKSAEEIRKMYPDICAALDQDPYHTRFPRAESYHDVALRTSDVLLEMERQRGDLLIIAHESVLRCLYAYFRGTPADEIPFLSFRRNELVEVLPGSYNCAEVRITIEGWK</sequence>
<dbReference type="Gene3D" id="3.40.50.300">
    <property type="entry name" value="P-loop containing nucleotide triphosphate hydrolases"/>
    <property type="match status" value="1"/>
</dbReference>
<dbReference type="GO" id="GO:0005524">
    <property type="term" value="F:ATP binding"/>
    <property type="evidence" value="ECO:0007669"/>
    <property type="project" value="UniProtKB-KW"/>
</dbReference>
<dbReference type="PRINTS" id="PR00991">
    <property type="entry name" value="6PFRUCTKNASE"/>
</dbReference>
<evidence type="ECO:0000313" key="6">
    <source>
        <dbReference type="Proteomes" id="UP000033140"/>
    </source>
</evidence>
<protein>
    <recommendedName>
        <fullName evidence="4">6-phosphofructo-2-kinase domain-containing protein</fullName>
    </recommendedName>
</protein>
<evidence type="ECO:0000259" key="4">
    <source>
        <dbReference type="Pfam" id="PF01591"/>
    </source>
</evidence>
<dbReference type="AlphaFoldDB" id="A0A0E9NFX0"/>
<dbReference type="GO" id="GO:0003873">
    <property type="term" value="F:6-phosphofructo-2-kinase activity"/>
    <property type="evidence" value="ECO:0007669"/>
    <property type="project" value="InterPro"/>
</dbReference>
<keyword evidence="2" id="KW-0067">ATP-binding</keyword>
<dbReference type="PANTHER" id="PTHR10606">
    <property type="entry name" value="6-PHOSPHOFRUCTO-2-KINASE/FRUCTOSE-2,6-BISPHOSPHATASE"/>
    <property type="match status" value="1"/>
</dbReference>
<evidence type="ECO:0000256" key="2">
    <source>
        <dbReference type="ARBA" id="ARBA00022840"/>
    </source>
</evidence>
<evidence type="ECO:0000313" key="5">
    <source>
        <dbReference type="EMBL" id="GAO48708.1"/>
    </source>
</evidence>
<dbReference type="FunFam" id="3.40.50.300:FF:001280">
    <property type="entry name" value="Related to 6-phosphofructo-2-kinase"/>
    <property type="match status" value="1"/>
</dbReference>
<dbReference type="PIRSF" id="PIRSF000709">
    <property type="entry name" value="6PFK_2-Ptase"/>
    <property type="match status" value="1"/>
</dbReference>
<reference evidence="5 6" key="2">
    <citation type="journal article" date="2014" name="J. Gen. Appl. Microbiol.">
        <title>The early diverging ascomycetous budding yeast Saitoella complicata has three histone deacetylases belonging to the Clr6, Hos2, and Rpd3 lineages.</title>
        <authorList>
            <person name="Nishida H."/>
            <person name="Matsumoto T."/>
            <person name="Kondo S."/>
            <person name="Hamamoto M."/>
            <person name="Yoshikawa H."/>
        </authorList>
    </citation>
    <scope>NUCLEOTIDE SEQUENCE [LARGE SCALE GENOMIC DNA]</scope>
    <source>
        <strain evidence="5 6">NRRL Y-17804</strain>
    </source>
</reference>
<reference evidence="5 6" key="3">
    <citation type="journal article" date="2015" name="Genome Announc.">
        <title>Draft Genome Sequence of the Archiascomycetous Yeast Saitoella complicata.</title>
        <authorList>
            <person name="Yamauchi K."/>
            <person name="Kondo S."/>
            <person name="Hamamoto M."/>
            <person name="Takahashi Y."/>
            <person name="Ogura Y."/>
            <person name="Hayashi T."/>
            <person name="Nishida H."/>
        </authorList>
    </citation>
    <scope>NUCLEOTIDE SEQUENCE [LARGE SCALE GENOMIC DNA]</scope>
    <source>
        <strain evidence="5 6">NRRL Y-17804</strain>
    </source>
</reference>
<keyword evidence="1" id="KW-0547">Nucleotide-binding</keyword>
<reference evidence="5 6" key="1">
    <citation type="journal article" date="2011" name="J. Gen. Appl. Microbiol.">
        <title>Draft genome sequencing of the enigmatic yeast Saitoella complicata.</title>
        <authorList>
            <person name="Nishida H."/>
            <person name="Hamamoto M."/>
            <person name="Sugiyama J."/>
        </authorList>
    </citation>
    <scope>NUCLEOTIDE SEQUENCE [LARGE SCALE GENOMIC DNA]</scope>
    <source>
        <strain evidence="5 6">NRRL Y-17804</strain>
    </source>
</reference>
<dbReference type="PANTHER" id="PTHR10606:SF39">
    <property type="entry name" value="6-PHOSPHOFRUCTO-2-KINASE_FRUCTOSE-2,6-BISPHOSPHATASE YLR345W-RELATED"/>
    <property type="match status" value="1"/>
</dbReference>
<dbReference type="InterPro" id="IPR013078">
    <property type="entry name" value="His_Pase_superF_clade-1"/>
</dbReference>
<dbReference type="Pfam" id="PF00300">
    <property type="entry name" value="His_Phos_1"/>
    <property type="match status" value="1"/>
</dbReference>